<accession>A0A1H9MTV5</accession>
<gene>
    <name evidence="1" type="ORF">SAMN05444359_13141</name>
</gene>
<dbReference type="InParanoid" id="A0A1H9MTV5"/>
<evidence type="ECO:0008006" key="3">
    <source>
        <dbReference type="Google" id="ProtNLM"/>
    </source>
</evidence>
<evidence type="ECO:0000313" key="1">
    <source>
        <dbReference type="EMBL" id="SER26909.1"/>
    </source>
</evidence>
<organism evidence="1 2">
    <name type="scientific">Neolewinella agarilytica</name>
    <dbReference type="NCBI Taxonomy" id="478744"/>
    <lineage>
        <taxon>Bacteria</taxon>
        <taxon>Pseudomonadati</taxon>
        <taxon>Bacteroidota</taxon>
        <taxon>Saprospiria</taxon>
        <taxon>Saprospirales</taxon>
        <taxon>Lewinellaceae</taxon>
        <taxon>Neolewinella</taxon>
    </lineage>
</organism>
<dbReference type="STRING" id="478744.SAMN05444359_13141"/>
<keyword evidence="2" id="KW-1185">Reference proteome</keyword>
<dbReference type="EMBL" id="FOFB01000031">
    <property type="protein sequence ID" value="SER26909.1"/>
    <property type="molecule type" value="Genomic_DNA"/>
</dbReference>
<sequence length="306" mass="34650">MLNALSDVSCHRLFTDPNIPALLKRVVFTLLLLGLGFCARAQQTGDSLYFLLPNDTMLLYNDVASGQVLFDHYLANGQTLFGAAKFYGLSLEDVYHLNPKLRAKYESGDKVRVPIPTKLVRPLPAPDSLAWFVPVKYRMSKGETLFGLTRRTLKRDNESSLMALNPGLNPQAMTARQVIIIGYLKLDGIPEQAQGEIEDPYVRRNRGLRNLWEARTKGKKMISENGKAAWTRKGDANKWMALHRTAPVNSIIEIEDPRSRKIIYARVVAPIPDQIYPRDVIVVVSPLLVKAFGVRDKQFYVRTRHF</sequence>
<dbReference type="AlphaFoldDB" id="A0A1H9MTV5"/>
<proteinExistence type="predicted"/>
<dbReference type="Proteomes" id="UP000199021">
    <property type="component" value="Unassembled WGS sequence"/>
</dbReference>
<reference evidence="2" key="1">
    <citation type="submission" date="2016-10" db="EMBL/GenBank/DDBJ databases">
        <authorList>
            <person name="Varghese N."/>
            <person name="Submissions S."/>
        </authorList>
    </citation>
    <scope>NUCLEOTIDE SEQUENCE [LARGE SCALE GENOMIC DNA]</scope>
    <source>
        <strain evidence="2">DSM 24740</strain>
    </source>
</reference>
<protein>
    <recommendedName>
        <fullName evidence="3">LysM domain-containing protein</fullName>
    </recommendedName>
</protein>
<name>A0A1H9MTV5_9BACT</name>
<evidence type="ECO:0000313" key="2">
    <source>
        <dbReference type="Proteomes" id="UP000199021"/>
    </source>
</evidence>